<dbReference type="GO" id="GO:0016020">
    <property type="term" value="C:membrane"/>
    <property type="evidence" value="ECO:0007669"/>
    <property type="project" value="UniProtKB-SubCell"/>
</dbReference>
<dbReference type="InterPro" id="IPR002645">
    <property type="entry name" value="STAS_dom"/>
</dbReference>
<accession>A0A919RLI3</accession>
<feature type="transmembrane region" description="Helical" evidence="5">
    <location>
        <begin position="99"/>
        <end position="121"/>
    </location>
</feature>
<feature type="transmembrane region" description="Helical" evidence="5">
    <location>
        <begin position="328"/>
        <end position="346"/>
    </location>
</feature>
<gene>
    <name evidence="7" type="ORF">Ssi02_62410</name>
</gene>
<dbReference type="InterPro" id="IPR001902">
    <property type="entry name" value="SLC26A/SulP_fam"/>
</dbReference>
<proteinExistence type="predicted"/>
<dbReference type="Proteomes" id="UP000606172">
    <property type="component" value="Unassembled WGS sequence"/>
</dbReference>
<feature type="transmembrane region" description="Helical" evidence="5">
    <location>
        <begin position="387"/>
        <end position="413"/>
    </location>
</feature>
<sequence length="555" mass="56914">MQLRVRLTALFSGLLPGKADWTAYRRDPRRDLLAGITVAVVALPLALAFGVSSGAGASAGLVTAIVAGALAAVFGGSNLQVSGPTGAMTVVLVPITAQFGVNGVLLVGLLAGVLLVVLALARVGRFAAFMPTPVIEGFTAGIAVVIALQQVPAALGVTGVDGERVWAIAADAAMAFARDPQWAAPVVAVLVAVFMLTGMRWRPGVPFSLIGVALATVAAELLTLPVTRIGALPATLPMPSLDFLDTAAIAVLLPSALAVAMLAALESLLCASVADQMRGGERHEPNRELFGQGIANLVTPLFGGVPATAAIARTAVNVRAGARSRLSALVHALVLAVIVFLLAPLVSRIPLAALAGVLLGTTVRMVQIPSLRAIARATRSDGAVMGLTFVVTVALDLTTAVLVGIGVAVVLAVRAVARTVQVGRVPLPAEELGDDERIVVYRFEGPLFFAAAHRFLLALSRVTDVQVVVLRMSHVTTVDTTGAGVLGDVITQLEERGITVLLTGVLPGHGKVLEALGVAEHLRRDGLVFADTPSALAHARRLTSDQIPAVASTGV</sequence>
<dbReference type="PROSITE" id="PS50801">
    <property type="entry name" value="STAS"/>
    <property type="match status" value="1"/>
</dbReference>
<evidence type="ECO:0000256" key="5">
    <source>
        <dbReference type="SAM" id="Phobius"/>
    </source>
</evidence>
<feature type="transmembrane region" description="Helical" evidence="5">
    <location>
        <begin position="35"/>
        <end position="52"/>
    </location>
</feature>
<dbReference type="PANTHER" id="PTHR11814">
    <property type="entry name" value="SULFATE TRANSPORTER"/>
    <property type="match status" value="1"/>
</dbReference>
<evidence type="ECO:0000256" key="4">
    <source>
        <dbReference type="ARBA" id="ARBA00023136"/>
    </source>
</evidence>
<evidence type="ECO:0000313" key="8">
    <source>
        <dbReference type="Proteomes" id="UP000606172"/>
    </source>
</evidence>
<dbReference type="EMBL" id="BOOW01000041">
    <property type="protein sequence ID" value="GII96010.1"/>
    <property type="molecule type" value="Genomic_DNA"/>
</dbReference>
<feature type="transmembrane region" description="Helical" evidence="5">
    <location>
        <begin position="59"/>
        <end position="79"/>
    </location>
</feature>
<organism evidence="7 8">
    <name type="scientific">Sinosporangium siamense</name>
    <dbReference type="NCBI Taxonomy" id="1367973"/>
    <lineage>
        <taxon>Bacteria</taxon>
        <taxon>Bacillati</taxon>
        <taxon>Actinomycetota</taxon>
        <taxon>Actinomycetes</taxon>
        <taxon>Streptosporangiales</taxon>
        <taxon>Streptosporangiaceae</taxon>
        <taxon>Sinosporangium</taxon>
    </lineage>
</organism>
<feature type="transmembrane region" description="Helical" evidence="5">
    <location>
        <begin position="207"/>
        <end position="226"/>
    </location>
</feature>
<evidence type="ECO:0000256" key="1">
    <source>
        <dbReference type="ARBA" id="ARBA00004141"/>
    </source>
</evidence>
<dbReference type="Pfam" id="PF00916">
    <property type="entry name" value="Sulfate_transp"/>
    <property type="match status" value="1"/>
</dbReference>
<dbReference type="AlphaFoldDB" id="A0A919RLI3"/>
<comment type="caution">
    <text evidence="7">The sequence shown here is derived from an EMBL/GenBank/DDBJ whole genome shotgun (WGS) entry which is preliminary data.</text>
</comment>
<evidence type="ECO:0000259" key="6">
    <source>
        <dbReference type="PROSITE" id="PS50801"/>
    </source>
</evidence>
<comment type="subcellular location">
    <subcellularLocation>
        <location evidence="1">Membrane</location>
        <topology evidence="1">Multi-pass membrane protein</topology>
    </subcellularLocation>
</comment>
<dbReference type="CDD" id="cd07042">
    <property type="entry name" value="STAS_SulP_like_sulfate_transporter"/>
    <property type="match status" value="1"/>
</dbReference>
<feature type="transmembrane region" description="Helical" evidence="5">
    <location>
        <begin position="247"/>
        <end position="274"/>
    </location>
</feature>
<keyword evidence="2 5" id="KW-0812">Transmembrane</keyword>
<dbReference type="Gene3D" id="3.30.750.24">
    <property type="entry name" value="STAS domain"/>
    <property type="match status" value="1"/>
</dbReference>
<dbReference type="InterPro" id="IPR036513">
    <property type="entry name" value="STAS_dom_sf"/>
</dbReference>
<name>A0A919RLI3_9ACTN</name>
<keyword evidence="3 5" id="KW-1133">Transmembrane helix</keyword>
<feature type="transmembrane region" description="Helical" evidence="5">
    <location>
        <begin position="182"/>
        <end position="201"/>
    </location>
</feature>
<dbReference type="Pfam" id="PF01740">
    <property type="entry name" value="STAS"/>
    <property type="match status" value="1"/>
</dbReference>
<reference evidence="7" key="1">
    <citation type="submission" date="2021-01" db="EMBL/GenBank/DDBJ databases">
        <title>Whole genome shotgun sequence of Sinosporangium siamense NBRC 109515.</title>
        <authorList>
            <person name="Komaki H."/>
            <person name="Tamura T."/>
        </authorList>
    </citation>
    <scope>NUCLEOTIDE SEQUENCE</scope>
    <source>
        <strain evidence="7">NBRC 109515</strain>
    </source>
</reference>
<keyword evidence="4 5" id="KW-0472">Membrane</keyword>
<protein>
    <submittedName>
        <fullName evidence="7">Sulfate permease</fullName>
    </submittedName>
</protein>
<evidence type="ECO:0000256" key="2">
    <source>
        <dbReference type="ARBA" id="ARBA00022692"/>
    </source>
</evidence>
<dbReference type="GO" id="GO:0055085">
    <property type="term" value="P:transmembrane transport"/>
    <property type="evidence" value="ECO:0007669"/>
    <property type="project" value="InterPro"/>
</dbReference>
<dbReference type="SUPFAM" id="SSF52091">
    <property type="entry name" value="SpoIIaa-like"/>
    <property type="match status" value="1"/>
</dbReference>
<dbReference type="InterPro" id="IPR011547">
    <property type="entry name" value="SLC26A/SulP_dom"/>
</dbReference>
<keyword evidence="8" id="KW-1185">Reference proteome</keyword>
<dbReference type="RefSeq" id="WP_204031094.1">
    <property type="nucleotide sequence ID" value="NZ_BOOW01000041.1"/>
</dbReference>
<feature type="domain" description="STAS" evidence="6">
    <location>
        <begin position="428"/>
        <end position="539"/>
    </location>
</feature>
<evidence type="ECO:0000256" key="3">
    <source>
        <dbReference type="ARBA" id="ARBA00022989"/>
    </source>
</evidence>
<evidence type="ECO:0000313" key="7">
    <source>
        <dbReference type="EMBL" id="GII96010.1"/>
    </source>
</evidence>